<name>A0A378MID6_LISGR</name>
<evidence type="ECO:0000256" key="3">
    <source>
        <dbReference type="ARBA" id="ARBA00023125"/>
    </source>
</evidence>
<dbReference type="GO" id="GO:0003700">
    <property type="term" value="F:DNA-binding transcription factor activity"/>
    <property type="evidence" value="ECO:0007669"/>
    <property type="project" value="InterPro"/>
</dbReference>
<dbReference type="CDD" id="cd01105">
    <property type="entry name" value="HTH_GlnR-like"/>
    <property type="match status" value="1"/>
</dbReference>
<sequence length="122" mass="14443">MSEKEIRRSMPLFPIGPVMKLTDLTARQIRYYEDQDLIHPARNQGNHRLYSLQDIDTLLEIKDYLNDGLNIAGIKKMYQMQHTDDKSPLTDEDVRKILRREMQQAGRFIKQDDSGKRQLPHF</sequence>
<organism evidence="5 6">
    <name type="scientific">Listeria grayi</name>
    <name type="common">Listeria murrayi</name>
    <dbReference type="NCBI Taxonomy" id="1641"/>
    <lineage>
        <taxon>Bacteria</taxon>
        <taxon>Bacillati</taxon>
        <taxon>Bacillota</taxon>
        <taxon>Bacilli</taxon>
        <taxon>Bacillales</taxon>
        <taxon>Listeriaceae</taxon>
        <taxon>Listeria</taxon>
    </lineage>
</organism>
<dbReference type="SUPFAM" id="SSF46955">
    <property type="entry name" value="Putative DNA-binding domain"/>
    <property type="match status" value="1"/>
</dbReference>
<evidence type="ECO:0000256" key="4">
    <source>
        <dbReference type="ARBA" id="ARBA00023163"/>
    </source>
</evidence>
<proteinExistence type="predicted"/>
<dbReference type="PROSITE" id="PS50937">
    <property type="entry name" value="HTH_MERR_2"/>
    <property type="match status" value="1"/>
</dbReference>
<protein>
    <submittedName>
        <fullName evidence="5">HTH-type transcriptional regulator glnR</fullName>
    </submittedName>
</protein>
<keyword evidence="2" id="KW-0805">Transcription regulation</keyword>
<dbReference type="PANTHER" id="PTHR30204:SF65">
    <property type="entry name" value="HTH-TYPE TRANSCRIPTIONAL REGULATOR TNRA"/>
    <property type="match status" value="1"/>
</dbReference>
<dbReference type="InterPro" id="IPR047057">
    <property type="entry name" value="MerR_fam"/>
</dbReference>
<dbReference type="Pfam" id="PF13411">
    <property type="entry name" value="MerR_1"/>
    <property type="match status" value="1"/>
</dbReference>
<keyword evidence="4" id="KW-0804">Transcription</keyword>
<dbReference type="InterPro" id="IPR009061">
    <property type="entry name" value="DNA-bd_dom_put_sf"/>
</dbReference>
<dbReference type="AlphaFoldDB" id="A0A378MID6"/>
<dbReference type="PROSITE" id="PS00552">
    <property type="entry name" value="HTH_MERR_1"/>
    <property type="match status" value="1"/>
</dbReference>
<dbReference type="Gene3D" id="1.10.1660.10">
    <property type="match status" value="1"/>
</dbReference>
<dbReference type="Proteomes" id="UP000254879">
    <property type="component" value="Unassembled WGS sequence"/>
</dbReference>
<accession>A0A378MID6</accession>
<dbReference type="InterPro" id="IPR000551">
    <property type="entry name" value="MerR-type_HTH_dom"/>
</dbReference>
<keyword evidence="3" id="KW-0238">DNA-binding</keyword>
<evidence type="ECO:0000313" key="6">
    <source>
        <dbReference type="Proteomes" id="UP000254879"/>
    </source>
</evidence>
<dbReference type="SMART" id="SM00422">
    <property type="entry name" value="HTH_MERR"/>
    <property type="match status" value="1"/>
</dbReference>
<reference evidence="5 6" key="1">
    <citation type="submission" date="2018-06" db="EMBL/GenBank/DDBJ databases">
        <authorList>
            <consortium name="Pathogen Informatics"/>
            <person name="Doyle S."/>
        </authorList>
    </citation>
    <scope>NUCLEOTIDE SEQUENCE [LARGE SCALE GENOMIC DNA]</scope>
    <source>
        <strain evidence="6">NCTC 10815</strain>
    </source>
</reference>
<dbReference type="GO" id="GO:0003677">
    <property type="term" value="F:DNA binding"/>
    <property type="evidence" value="ECO:0007669"/>
    <property type="project" value="UniProtKB-KW"/>
</dbReference>
<evidence type="ECO:0000256" key="1">
    <source>
        <dbReference type="ARBA" id="ARBA00022491"/>
    </source>
</evidence>
<dbReference type="PANTHER" id="PTHR30204">
    <property type="entry name" value="REDOX-CYCLING DRUG-SENSING TRANSCRIPTIONAL ACTIVATOR SOXR"/>
    <property type="match status" value="1"/>
</dbReference>
<gene>
    <name evidence="5" type="primary">glnR</name>
    <name evidence="5" type="ORF">NCTC10815_00833</name>
</gene>
<keyword evidence="1" id="KW-0678">Repressor</keyword>
<dbReference type="RefSeq" id="WP_003755372.1">
    <property type="nucleotide sequence ID" value="NZ_CABKNG010000001.1"/>
</dbReference>
<evidence type="ECO:0000256" key="2">
    <source>
        <dbReference type="ARBA" id="ARBA00023015"/>
    </source>
</evidence>
<dbReference type="EMBL" id="UGPG01000001">
    <property type="protein sequence ID" value="STY43535.1"/>
    <property type="molecule type" value="Genomic_DNA"/>
</dbReference>
<dbReference type="OrthoDB" id="9806513at2"/>
<evidence type="ECO:0000313" key="5">
    <source>
        <dbReference type="EMBL" id="STY43535.1"/>
    </source>
</evidence>